<evidence type="ECO:0000256" key="1">
    <source>
        <dbReference type="ARBA" id="ARBA00022801"/>
    </source>
</evidence>
<feature type="short sequence motif" description="GXGXXG" evidence="4">
    <location>
        <begin position="238"/>
        <end position="243"/>
    </location>
</feature>
<evidence type="ECO:0000313" key="6">
    <source>
        <dbReference type="EMBL" id="KAB8224907.1"/>
    </source>
</evidence>
<evidence type="ECO:0000256" key="4">
    <source>
        <dbReference type="PROSITE-ProRule" id="PRU01161"/>
    </source>
</evidence>
<dbReference type="GO" id="GO:0046486">
    <property type="term" value="P:glycerolipid metabolic process"/>
    <property type="evidence" value="ECO:0007669"/>
    <property type="project" value="UniProtKB-ARBA"/>
</dbReference>
<dbReference type="GO" id="GO:0016042">
    <property type="term" value="P:lipid catabolic process"/>
    <property type="evidence" value="ECO:0007669"/>
    <property type="project" value="UniProtKB-UniRule"/>
</dbReference>
<evidence type="ECO:0000256" key="3">
    <source>
        <dbReference type="ARBA" id="ARBA00023098"/>
    </source>
</evidence>
<dbReference type="EMBL" id="ML733397">
    <property type="protein sequence ID" value="KAB8224907.1"/>
    <property type="molecule type" value="Genomic_DNA"/>
</dbReference>
<feature type="active site" description="Proton acceptor" evidence="4">
    <location>
        <position position="421"/>
    </location>
</feature>
<dbReference type="GO" id="GO:0019369">
    <property type="term" value="P:arachidonate metabolic process"/>
    <property type="evidence" value="ECO:0007669"/>
    <property type="project" value="TreeGrafter"/>
</dbReference>
<protein>
    <submittedName>
        <fullName evidence="6">Acyl transferase/acyl hydrolase/lysophospholipase</fullName>
    </submittedName>
</protein>
<dbReference type="PANTHER" id="PTHR24185">
    <property type="entry name" value="CALCIUM-INDEPENDENT PHOSPHOLIPASE A2-GAMMA"/>
    <property type="match status" value="1"/>
</dbReference>
<evidence type="ECO:0000259" key="5">
    <source>
        <dbReference type="PROSITE" id="PS51635"/>
    </source>
</evidence>
<dbReference type="PROSITE" id="PS51635">
    <property type="entry name" value="PNPLA"/>
    <property type="match status" value="1"/>
</dbReference>
<dbReference type="SUPFAM" id="SSF52151">
    <property type="entry name" value="FabD/lysophospholipase-like"/>
    <property type="match status" value="1"/>
</dbReference>
<dbReference type="Pfam" id="PF01734">
    <property type="entry name" value="Patatin"/>
    <property type="match status" value="1"/>
</dbReference>
<evidence type="ECO:0000256" key="2">
    <source>
        <dbReference type="ARBA" id="ARBA00022963"/>
    </source>
</evidence>
<keyword evidence="6" id="KW-0808">Transferase</keyword>
<proteinExistence type="predicted"/>
<gene>
    <name evidence="6" type="ORF">BDV33DRAFT_199190</name>
</gene>
<name>A0A5N6F5F5_9EURO</name>
<accession>A0A5N6F5F5</accession>
<dbReference type="Gene3D" id="3.40.1090.10">
    <property type="entry name" value="Cytosolic phospholipase A2 catalytic domain"/>
    <property type="match status" value="1"/>
</dbReference>
<dbReference type="Proteomes" id="UP000326799">
    <property type="component" value="Unassembled WGS sequence"/>
</dbReference>
<dbReference type="PANTHER" id="PTHR24185:SF1">
    <property type="entry name" value="CALCIUM-INDEPENDENT PHOSPHOLIPASE A2-GAMMA"/>
    <property type="match status" value="1"/>
</dbReference>
<dbReference type="GO" id="GO:0016020">
    <property type="term" value="C:membrane"/>
    <property type="evidence" value="ECO:0007669"/>
    <property type="project" value="TreeGrafter"/>
</dbReference>
<organism evidence="6 7">
    <name type="scientific">Aspergillus novoparasiticus</name>
    <dbReference type="NCBI Taxonomy" id="986946"/>
    <lineage>
        <taxon>Eukaryota</taxon>
        <taxon>Fungi</taxon>
        <taxon>Dikarya</taxon>
        <taxon>Ascomycota</taxon>
        <taxon>Pezizomycotina</taxon>
        <taxon>Eurotiomycetes</taxon>
        <taxon>Eurotiomycetidae</taxon>
        <taxon>Eurotiales</taxon>
        <taxon>Aspergillaceae</taxon>
        <taxon>Aspergillus</taxon>
        <taxon>Aspergillus subgen. Circumdati</taxon>
    </lineage>
</organism>
<dbReference type="AlphaFoldDB" id="A0A5N6F5F5"/>
<dbReference type="GO" id="GO:0016740">
    <property type="term" value="F:transferase activity"/>
    <property type="evidence" value="ECO:0007669"/>
    <property type="project" value="UniProtKB-KW"/>
</dbReference>
<keyword evidence="2 4" id="KW-0442">Lipid degradation</keyword>
<dbReference type="GO" id="GO:0047499">
    <property type="term" value="F:calcium-independent phospholipase A2 activity"/>
    <property type="evidence" value="ECO:0007669"/>
    <property type="project" value="TreeGrafter"/>
</dbReference>
<keyword evidence="7" id="KW-1185">Reference proteome</keyword>
<reference evidence="6 7" key="1">
    <citation type="submission" date="2019-04" db="EMBL/GenBank/DDBJ databases">
        <title>Fungal friends and foes A comparative genomics study of 23 Aspergillus species from section Flavi.</title>
        <authorList>
            <consortium name="DOE Joint Genome Institute"/>
            <person name="Kjaerbolling I."/>
            <person name="Vesth T.C."/>
            <person name="Frisvad J.C."/>
            <person name="Nybo J.L."/>
            <person name="Theobald S."/>
            <person name="Kildgaard S."/>
            <person name="Petersen T.I."/>
            <person name="Kuo A."/>
            <person name="Sato A."/>
            <person name="Lyhne E.K."/>
            <person name="Kogle M.E."/>
            <person name="Wiebenga A."/>
            <person name="Kun R.S."/>
            <person name="Lubbers R.J."/>
            <person name="Makela M.R."/>
            <person name="Barry K."/>
            <person name="Chovatia M."/>
            <person name="Clum A."/>
            <person name="Daum C."/>
            <person name="Haridas S."/>
            <person name="He G."/>
            <person name="LaButti K."/>
            <person name="Lipzen A."/>
            <person name="Mondo S."/>
            <person name="Pangilinan J."/>
            <person name="Riley R."/>
            <person name="Salamov A."/>
            <person name="Simmons B.A."/>
            <person name="Magnuson J.K."/>
            <person name="Henrissat B."/>
            <person name="Mortensen U.H."/>
            <person name="Larsen T.O."/>
            <person name="De vries R.P."/>
            <person name="Grigoriev I.V."/>
            <person name="Machida M."/>
            <person name="Baker S.E."/>
            <person name="Andersen M.R."/>
        </authorList>
    </citation>
    <scope>NUCLEOTIDE SEQUENCE [LARGE SCALE GENOMIC DNA]</scope>
    <source>
        <strain evidence="6 7">CBS 126849</strain>
    </source>
</reference>
<keyword evidence="1 4" id="KW-0378">Hydrolase</keyword>
<keyword evidence="3 4" id="KW-0443">Lipid metabolism</keyword>
<dbReference type="InterPro" id="IPR002641">
    <property type="entry name" value="PNPLA_dom"/>
</dbReference>
<feature type="domain" description="PNPLA" evidence="5">
    <location>
        <begin position="234"/>
        <end position="434"/>
    </location>
</feature>
<feature type="short sequence motif" description="GXSXG" evidence="4">
    <location>
        <begin position="276"/>
        <end position="280"/>
    </location>
</feature>
<evidence type="ECO:0000313" key="7">
    <source>
        <dbReference type="Proteomes" id="UP000326799"/>
    </source>
</evidence>
<sequence>MASPFANVEVQKLPPLPADLSSVQPGQYALKCENYQEIGAKDGVVQAALWFQLPPVTESIFNRIQALQLHAHSGDQGKVTYKDQGTWTWFEVVVLENKQSTAPMIKNKIEHVWESHLNPMEVEGFEWNKGKVFDQKHNLLRSLEVGNVIAVRICARFRGWQLRANKGYLAVEIADKPVNIEPAGFDEFEYFQDTLQVLNAQKGTGFNIKTQTPSMRADGFDVDATGNEPPLRVLSFDGGGVRGLSSLYLLREVMVKISGDEKKPALPWKMFDMIGGTSTGGLSAIMLGRLKMSVDECIEVYKDFMKQIFPEERPTQAWVPWEYDASEFERVLKQVIEKHCKNPDELLLDEFSEPRVFVLAVRDDAVNSKAPVFLRSYTNNQPQAEPQAELPNIKIWEAARATSAAPTYFKAMEVDGHKLIDGGLGANNPVGWLWNEVLSVYGANRPIRSLLSIGTGIPKDYKFDVSTVLHLFRLPEGLSAAVTNSEITHLLFRTLLDAYAPLPKQIKYWRLNVGHEIPGWPDPNVPDNEKLPDLDDTKGIDRFLEKTTEYIKMQENLIRRCADTLPKREDEKLQYLEYVRKQTAFATTSFR</sequence>
<dbReference type="InterPro" id="IPR016035">
    <property type="entry name" value="Acyl_Trfase/lysoPLipase"/>
</dbReference>
<feature type="active site" description="Nucleophile" evidence="4">
    <location>
        <position position="278"/>
    </location>
</feature>
<feature type="short sequence motif" description="DGA/G" evidence="4">
    <location>
        <begin position="421"/>
        <end position="423"/>
    </location>
</feature>